<dbReference type="AlphaFoldDB" id="A0A4Q1ARN6"/>
<dbReference type="RefSeq" id="WP_129085871.1">
    <property type="nucleotide sequence ID" value="NZ_CP053836.1"/>
</dbReference>
<dbReference type="InterPro" id="IPR014030">
    <property type="entry name" value="Ketoacyl_synth_N"/>
</dbReference>
<evidence type="ECO:0000259" key="1">
    <source>
        <dbReference type="Pfam" id="PF13723"/>
    </source>
</evidence>
<proteinExistence type="predicted"/>
<reference evidence="2 3" key="1">
    <citation type="submission" date="2017-10" db="EMBL/GenBank/DDBJ databases">
        <title>Genomics of the genus Arcobacter.</title>
        <authorList>
            <person name="Perez-Cataluna A."/>
            <person name="Figueras M.J."/>
        </authorList>
    </citation>
    <scope>NUCLEOTIDE SEQUENCE [LARGE SCALE GENOMIC DNA]</scope>
    <source>
        <strain evidence="2 3">CECT 8441</strain>
    </source>
</reference>
<sequence length="213" mass="24031">MKVNLEILEAAYLFGKESIENLSTKELVPKMVIRRRLTPAAKIVVELLNKIEFNNHRVFYGTNYGELNASSKILNSILYEDILSPTDFQNSVYNTAVSYASILNKNYSEILTTSSGDETSQKLLKLGAIKALDKDEVVLICTETINIKNINQINKCIDYLESGVVLKLKISEEEASIKYEGIRNKGFPKSIDEMLTIAKAFDKDKKNIIEVKL</sequence>
<dbReference type="EMBL" id="PDKK01000001">
    <property type="protein sequence ID" value="RXK08294.1"/>
    <property type="molecule type" value="Genomic_DNA"/>
</dbReference>
<feature type="domain" description="Beta-ketoacyl synthase-like N-terminal" evidence="1">
    <location>
        <begin position="26"/>
        <end position="146"/>
    </location>
</feature>
<organism evidence="2 3">
    <name type="scientific">Halarcobacter ebronensis</name>
    <dbReference type="NCBI Taxonomy" id="1462615"/>
    <lineage>
        <taxon>Bacteria</taxon>
        <taxon>Pseudomonadati</taxon>
        <taxon>Campylobacterota</taxon>
        <taxon>Epsilonproteobacteria</taxon>
        <taxon>Campylobacterales</taxon>
        <taxon>Arcobacteraceae</taxon>
        <taxon>Halarcobacter</taxon>
    </lineage>
</organism>
<evidence type="ECO:0000313" key="3">
    <source>
        <dbReference type="Proteomes" id="UP000289758"/>
    </source>
</evidence>
<name>A0A4Q1ARN6_9BACT</name>
<evidence type="ECO:0000313" key="2">
    <source>
        <dbReference type="EMBL" id="RXK08294.1"/>
    </source>
</evidence>
<keyword evidence="3" id="KW-1185">Reference proteome</keyword>
<dbReference type="Pfam" id="PF13723">
    <property type="entry name" value="Ketoacyl-synt_2"/>
    <property type="match status" value="1"/>
</dbReference>
<dbReference type="OrthoDB" id="5339142at2"/>
<dbReference type="Proteomes" id="UP000289758">
    <property type="component" value="Unassembled WGS sequence"/>
</dbReference>
<comment type="caution">
    <text evidence="2">The sequence shown here is derived from an EMBL/GenBank/DDBJ whole genome shotgun (WGS) entry which is preliminary data.</text>
</comment>
<gene>
    <name evidence="2" type="ORF">CRV07_00370</name>
</gene>
<protein>
    <recommendedName>
        <fullName evidence="1">Beta-ketoacyl synthase-like N-terminal domain-containing protein</fullName>
    </recommendedName>
</protein>
<accession>A0A4Q1ARN6</accession>